<dbReference type="PIRSF" id="PIRSF001363">
    <property type="entry name" value="Malate_synth"/>
    <property type="match status" value="1"/>
</dbReference>
<dbReference type="EMBL" id="JBHSKF010000019">
    <property type="protein sequence ID" value="MFC5290882.1"/>
    <property type="molecule type" value="Genomic_DNA"/>
</dbReference>
<feature type="domain" description="Malate synthase N-terminal" evidence="9">
    <location>
        <begin position="5"/>
        <end position="49"/>
    </location>
</feature>
<dbReference type="PROSITE" id="PS00510">
    <property type="entry name" value="MALATE_SYNTHASE"/>
    <property type="match status" value="1"/>
</dbReference>
<dbReference type="PANTHER" id="PTHR42902">
    <property type="entry name" value="MALATE SYNTHASE"/>
    <property type="match status" value="1"/>
</dbReference>
<dbReference type="InterPro" id="IPR048356">
    <property type="entry name" value="MS_N"/>
</dbReference>
<evidence type="ECO:0000256" key="6">
    <source>
        <dbReference type="ARBA" id="ARBA00047918"/>
    </source>
</evidence>
<dbReference type="InterPro" id="IPR044856">
    <property type="entry name" value="Malate_synth_C_sf"/>
</dbReference>
<reference evidence="12" key="1">
    <citation type="journal article" date="2019" name="Int. J. Syst. Evol. Microbiol.">
        <title>The Global Catalogue of Microorganisms (GCM) 10K type strain sequencing project: providing services to taxonomists for standard genome sequencing and annotation.</title>
        <authorList>
            <consortium name="The Broad Institute Genomics Platform"/>
            <consortium name="The Broad Institute Genome Sequencing Center for Infectious Disease"/>
            <person name="Wu L."/>
            <person name="Ma J."/>
        </authorList>
    </citation>
    <scope>NUCLEOTIDE SEQUENCE [LARGE SCALE GENOMIC DNA]</scope>
    <source>
        <strain evidence="12">CCUG 59778</strain>
    </source>
</reference>
<sequence>MADIQVLGAHVPRGAEILTPEALAFVAGLHREFALRREELLAERARRRAVGVLDFRADTEHVRLGDWRVAATPEPLRDRRVEITGPPDPKMAVNALNSGARVWLADLEDANTPHWRNVVGGQVVLKDAAGGTLEHTSPQGKHYAVTAERPAVVVVRPRGWHLDDKHVEVDGGRVVGALLDFGLHFFHNAAHGRPYYYLPKMESHLEARLWNDVFTKAQADLGVAHGTIRATALIETIPAAFEMDEILFELREHAAGLNAGRWDYLFSIIKFFRDAGPGFVLPDRDSVTMTAPMMRAYCELLVRTCHRRGAHAIGGMAAFIPNRRDPEVTERALAKVRADKEREAGMGFDGSWVAHPDLVPLCREIFDGALGAASDQRGVVPEAAVGPRELLDVAATPGAATQAGLRSAVDVGVRYLMSWLAGSGAAAIHNLMEDAATAEIARSQVWQWLRNRVVLDTGAEVTPELVRSVLAEVGAALPGSDEAVDLFAEVALAEDYPDFLTVPAYERI</sequence>
<keyword evidence="11" id="KW-0012">Acyltransferase</keyword>
<dbReference type="InterPro" id="IPR048355">
    <property type="entry name" value="MS_C"/>
</dbReference>
<organism evidence="11 12">
    <name type="scientific">Actinokineospora guangxiensis</name>
    <dbReference type="NCBI Taxonomy" id="1490288"/>
    <lineage>
        <taxon>Bacteria</taxon>
        <taxon>Bacillati</taxon>
        <taxon>Actinomycetota</taxon>
        <taxon>Actinomycetes</taxon>
        <taxon>Pseudonocardiales</taxon>
        <taxon>Pseudonocardiaceae</taxon>
        <taxon>Actinokineospora</taxon>
    </lineage>
</organism>
<dbReference type="InterPro" id="IPR001465">
    <property type="entry name" value="Malate_synthase_TIM"/>
</dbReference>
<dbReference type="InterPro" id="IPR046363">
    <property type="entry name" value="MS_N_TIM-barrel_dom"/>
</dbReference>
<accession>A0ABW0EUV0</accession>
<dbReference type="EC" id="2.3.3.9" evidence="2 7"/>
<name>A0ABW0EUV0_9PSEU</name>
<dbReference type="InterPro" id="IPR006252">
    <property type="entry name" value="Malate_synthA"/>
</dbReference>
<dbReference type="CDD" id="cd00727">
    <property type="entry name" value="malate_synt_A"/>
    <property type="match status" value="1"/>
</dbReference>
<dbReference type="Pfam" id="PF01274">
    <property type="entry name" value="MS_TIM-barrel"/>
    <property type="match status" value="1"/>
</dbReference>
<dbReference type="Proteomes" id="UP001596157">
    <property type="component" value="Unassembled WGS sequence"/>
</dbReference>
<evidence type="ECO:0000313" key="11">
    <source>
        <dbReference type="EMBL" id="MFC5290882.1"/>
    </source>
</evidence>
<evidence type="ECO:0000313" key="12">
    <source>
        <dbReference type="Proteomes" id="UP001596157"/>
    </source>
</evidence>
<gene>
    <name evidence="11" type="primary">aceB</name>
    <name evidence="11" type="ORF">ACFPM7_27860</name>
</gene>
<dbReference type="Pfam" id="PF20656">
    <property type="entry name" value="MS_N"/>
    <property type="match status" value="1"/>
</dbReference>
<dbReference type="InterPro" id="IPR011076">
    <property type="entry name" value="Malate_synth_sf"/>
</dbReference>
<dbReference type="NCBIfam" id="TIGR01344">
    <property type="entry name" value="malate_syn_A"/>
    <property type="match status" value="1"/>
</dbReference>
<evidence type="ECO:0000256" key="5">
    <source>
        <dbReference type="ARBA" id="ARBA00022679"/>
    </source>
</evidence>
<protein>
    <recommendedName>
        <fullName evidence="2 7">Malate synthase</fullName>
        <ecNumber evidence="2 7">2.3.3.9</ecNumber>
    </recommendedName>
</protein>
<evidence type="ECO:0000259" key="9">
    <source>
        <dbReference type="Pfam" id="PF20656"/>
    </source>
</evidence>
<evidence type="ECO:0000256" key="2">
    <source>
        <dbReference type="ARBA" id="ARBA00012636"/>
    </source>
</evidence>
<evidence type="ECO:0000256" key="3">
    <source>
        <dbReference type="ARBA" id="ARBA00022435"/>
    </source>
</evidence>
<comment type="catalytic activity">
    <reaction evidence="6 7">
        <text>glyoxylate + acetyl-CoA + H2O = (S)-malate + CoA + H(+)</text>
        <dbReference type="Rhea" id="RHEA:18181"/>
        <dbReference type="ChEBI" id="CHEBI:15377"/>
        <dbReference type="ChEBI" id="CHEBI:15378"/>
        <dbReference type="ChEBI" id="CHEBI:15589"/>
        <dbReference type="ChEBI" id="CHEBI:36655"/>
        <dbReference type="ChEBI" id="CHEBI:57287"/>
        <dbReference type="ChEBI" id="CHEBI:57288"/>
        <dbReference type="EC" id="2.3.3.9"/>
    </reaction>
</comment>
<feature type="domain" description="Malate synthase C-terminal" evidence="10">
    <location>
        <begin position="400"/>
        <end position="508"/>
    </location>
</feature>
<comment type="similarity">
    <text evidence="1 7">Belongs to the malate synthase family.</text>
</comment>
<keyword evidence="3 7" id="KW-0329">Glyoxylate bypass</keyword>
<evidence type="ECO:0000256" key="4">
    <source>
        <dbReference type="ARBA" id="ARBA00022532"/>
    </source>
</evidence>
<dbReference type="InterPro" id="IPR019830">
    <property type="entry name" value="Malate_synthase_CS"/>
</dbReference>
<evidence type="ECO:0000259" key="8">
    <source>
        <dbReference type="Pfam" id="PF01274"/>
    </source>
</evidence>
<keyword evidence="4 7" id="KW-0816">Tricarboxylic acid cycle</keyword>
<dbReference type="Gene3D" id="3.20.20.360">
    <property type="entry name" value="Malate synthase, domain 3"/>
    <property type="match status" value="1"/>
</dbReference>
<dbReference type="SUPFAM" id="SSF51645">
    <property type="entry name" value="Malate synthase G"/>
    <property type="match status" value="1"/>
</dbReference>
<feature type="domain" description="Malate synthase TIM barrel" evidence="8">
    <location>
        <begin position="153"/>
        <end position="390"/>
    </location>
</feature>
<comment type="pathway">
    <text evidence="7">Carbohydrate metabolism; glyoxylate cycle; (S)-malate from isocitrate: step 2/2.</text>
</comment>
<evidence type="ECO:0000259" key="10">
    <source>
        <dbReference type="Pfam" id="PF20659"/>
    </source>
</evidence>
<dbReference type="Pfam" id="PF20659">
    <property type="entry name" value="MS_C"/>
    <property type="match status" value="1"/>
</dbReference>
<evidence type="ECO:0000256" key="1">
    <source>
        <dbReference type="ARBA" id="ARBA00006394"/>
    </source>
</evidence>
<proteinExistence type="inferred from homology"/>
<keyword evidence="5 7" id="KW-0808">Transferase</keyword>
<comment type="caution">
    <text evidence="11">The sequence shown here is derived from an EMBL/GenBank/DDBJ whole genome shotgun (WGS) entry which is preliminary data.</text>
</comment>
<keyword evidence="12" id="KW-1185">Reference proteome</keyword>
<evidence type="ECO:0000256" key="7">
    <source>
        <dbReference type="RuleBase" id="RU000555"/>
    </source>
</evidence>
<dbReference type="Gene3D" id="1.20.1220.12">
    <property type="entry name" value="Malate synthase, domain III"/>
    <property type="match status" value="1"/>
</dbReference>
<dbReference type="PANTHER" id="PTHR42902:SF1">
    <property type="entry name" value="MALATE SYNTHASE 1-RELATED"/>
    <property type="match status" value="1"/>
</dbReference>
<dbReference type="RefSeq" id="WP_378250785.1">
    <property type="nucleotide sequence ID" value="NZ_JBHSKF010000019.1"/>
</dbReference>
<dbReference type="GO" id="GO:0004474">
    <property type="term" value="F:malate synthase activity"/>
    <property type="evidence" value="ECO:0007669"/>
    <property type="project" value="UniProtKB-EC"/>
</dbReference>